<protein>
    <submittedName>
        <fullName evidence="1">Transposase</fullName>
    </submittedName>
</protein>
<accession>A0A846H5X7</accession>
<organism evidence="1 2">
    <name type="scientific">Hassallia byssoidea VB512170</name>
    <dbReference type="NCBI Taxonomy" id="1304833"/>
    <lineage>
        <taxon>Bacteria</taxon>
        <taxon>Bacillati</taxon>
        <taxon>Cyanobacteriota</taxon>
        <taxon>Cyanophyceae</taxon>
        <taxon>Nostocales</taxon>
        <taxon>Tolypothrichaceae</taxon>
        <taxon>Hassallia</taxon>
    </lineage>
</organism>
<evidence type="ECO:0000313" key="1">
    <source>
        <dbReference type="EMBL" id="NEU72064.1"/>
    </source>
</evidence>
<sequence length="329" mass="38550">MTEQFTDYDSPWKEVIESFFPRFLEYFFLDAYIVIDWERDYEFLDTELQQLEPDAEIGKRLVDKVAKVWLLDGEEAWVLIHVEVQGQYDSKFAERMYTYNYRLFDRHKKQVISLAVLADESASWRPSSYNYQLGGCRVSLEFPIAKLLDYEADWESLEQSTNPFSIVVMAHLRTKATNRNPESRLQWKLSLVRSLFERGYDREYILGLFRFIDWVMVLPEELANNFKTELRSYEEVNRMRYVTSIERLAKAEGIEEGIEQGIEQGILQNARDSVIEVLETRFGEVPSSIVEVVNQIEESAVLKMLLKRAIAIPSVAEFEQLLSNIASPE</sequence>
<gene>
    <name evidence="1" type="ORF">PI95_005625</name>
</gene>
<name>A0A846H5X7_9CYAN</name>
<proteinExistence type="predicted"/>
<dbReference type="PANTHER" id="PTHR35586">
    <property type="entry name" value="SLL1691 PROTEIN"/>
    <property type="match status" value="1"/>
</dbReference>
<dbReference type="Proteomes" id="UP000031549">
    <property type="component" value="Unassembled WGS sequence"/>
</dbReference>
<dbReference type="RefSeq" id="WP_039753686.1">
    <property type="nucleotide sequence ID" value="NZ_JTCM02000007.1"/>
</dbReference>
<comment type="caution">
    <text evidence="1">The sequence shown here is derived from an EMBL/GenBank/DDBJ whole genome shotgun (WGS) entry which is preliminary data.</text>
</comment>
<keyword evidence="2" id="KW-1185">Reference proteome</keyword>
<evidence type="ECO:0000313" key="2">
    <source>
        <dbReference type="Proteomes" id="UP000031549"/>
    </source>
</evidence>
<reference evidence="1 2" key="1">
    <citation type="journal article" date="2015" name="Genome Announc.">
        <title>Draft Genome Sequence of Cyanobacterium Hassallia byssoidea Strain VB512170, Isolated from Monuments in India.</title>
        <authorList>
            <person name="Singh D."/>
            <person name="Chandrababunaidu M.M."/>
            <person name="Panda A."/>
            <person name="Sen D."/>
            <person name="Bhattacharyya S."/>
            <person name="Adhikary S.P."/>
            <person name="Tripathy S."/>
        </authorList>
    </citation>
    <scope>NUCLEOTIDE SEQUENCE [LARGE SCALE GENOMIC DNA]</scope>
    <source>
        <strain evidence="1 2">VB512170</strain>
    </source>
</reference>
<dbReference type="PANTHER" id="PTHR35586:SF1">
    <property type="entry name" value="SLL1691 PROTEIN"/>
    <property type="match status" value="1"/>
</dbReference>
<dbReference type="EMBL" id="JTCM02000007">
    <property type="protein sequence ID" value="NEU72064.1"/>
    <property type="molecule type" value="Genomic_DNA"/>
</dbReference>
<dbReference type="AlphaFoldDB" id="A0A846H5X7"/>